<feature type="transmembrane region" description="Helical" evidence="6">
    <location>
        <begin position="257"/>
        <end position="277"/>
    </location>
</feature>
<dbReference type="HOGENOM" id="CLU_055904_0_0_1"/>
<evidence type="ECO:0000313" key="8">
    <source>
        <dbReference type="Proteomes" id="UP000014500"/>
    </source>
</evidence>
<dbReference type="PANTHER" id="PTHR21421">
    <property type="entry name" value="GUSTATORY RECEPTOR"/>
    <property type="match status" value="1"/>
</dbReference>
<keyword evidence="5" id="KW-0675">Receptor</keyword>
<dbReference type="EMBL" id="JH431242">
    <property type="status" value="NOT_ANNOTATED_CDS"/>
    <property type="molecule type" value="Genomic_DNA"/>
</dbReference>
<dbReference type="PANTHER" id="PTHR21421:SF29">
    <property type="entry name" value="GUSTATORY RECEPTOR 5A FOR TREHALOSE-RELATED"/>
    <property type="match status" value="1"/>
</dbReference>
<dbReference type="GO" id="GO:0007606">
    <property type="term" value="P:sensory perception of chemical stimulus"/>
    <property type="evidence" value="ECO:0007669"/>
    <property type="project" value="TreeGrafter"/>
</dbReference>
<keyword evidence="4 6" id="KW-0472">Membrane</keyword>
<keyword evidence="8" id="KW-1185">Reference proteome</keyword>
<dbReference type="EnsemblMetazoa" id="SMAR002773-RA">
    <property type="protein sequence ID" value="SMAR002773-PA"/>
    <property type="gene ID" value="SMAR002773"/>
</dbReference>
<reference evidence="7" key="2">
    <citation type="submission" date="2015-02" db="UniProtKB">
        <authorList>
            <consortium name="EnsemblMetazoa"/>
        </authorList>
    </citation>
    <scope>IDENTIFICATION</scope>
</reference>
<dbReference type="GO" id="GO:0051606">
    <property type="term" value="P:detection of stimulus"/>
    <property type="evidence" value="ECO:0007669"/>
    <property type="project" value="UniProtKB-ARBA"/>
</dbReference>
<evidence type="ECO:0000256" key="3">
    <source>
        <dbReference type="ARBA" id="ARBA00022989"/>
    </source>
</evidence>
<keyword evidence="3 6" id="KW-1133">Transmembrane helix</keyword>
<dbReference type="AlphaFoldDB" id="T1IP31"/>
<keyword evidence="2 6" id="KW-0812">Transmembrane</keyword>
<sequence>MATTVQSFLKDIEAQSQFSDESNQKLNGLWSRLFWMFGLQLHNDEGNYFPKWKKFVIILLTRGLFFLLSLRYIVLTVRLQLYEMFVIYFPCVLFNTLSIFTVFVLQKREAEISLLYQSLLDLIPQSSDNNRRMKRYIYSVLFIIVGFNLLLLVFVILMLINSDKFFPATMIIPTEFNSYLLRVYLLFESIFYIIFTQIFLDFSVLYFSFMCKVLSMAFENLNYEIECAFVLKCTLTNAKLNAFRRRYRYFSHLMGKISAHFSPLILFWLLGLIFIICMRIRCVKSNSELSFRLYFAFDAFHLVYIVLVMFKNASQLHTQIGKMKGKISEIMISDDEIVENTNQECIFINCLLFNQTLNADNVGISVSGLFQLSTFSFLNMASTVMTYIVLVYQS</sequence>
<dbReference type="Proteomes" id="UP000014500">
    <property type="component" value="Unassembled WGS sequence"/>
</dbReference>
<reference evidence="8" key="1">
    <citation type="submission" date="2011-05" db="EMBL/GenBank/DDBJ databases">
        <authorList>
            <person name="Richards S.R."/>
            <person name="Qu J."/>
            <person name="Jiang H."/>
            <person name="Jhangiani S.N."/>
            <person name="Agravi P."/>
            <person name="Goodspeed R."/>
            <person name="Gross S."/>
            <person name="Mandapat C."/>
            <person name="Jackson L."/>
            <person name="Mathew T."/>
            <person name="Pu L."/>
            <person name="Thornton R."/>
            <person name="Saada N."/>
            <person name="Wilczek-Boney K.B."/>
            <person name="Lee S."/>
            <person name="Kovar C."/>
            <person name="Wu Y."/>
            <person name="Scherer S.E."/>
            <person name="Worley K.C."/>
            <person name="Muzny D.M."/>
            <person name="Gibbs R."/>
        </authorList>
    </citation>
    <scope>NUCLEOTIDE SEQUENCE</scope>
    <source>
        <strain evidence="8">Brora</strain>
    </source>
</reference>
<feature type="transmembrane region" description="Helical" evidence="6">
    <location>
        <begin position="369"/>
        <end position="392"/>
    </location>
</feature>
<name>T1IP31_STRMM</name>
<feature type="transmembrane region" description="Helical" evidence="6">
    <location>
        <begin position="136"/>
        <end position="160"/>
    </location>
</feature>
<feature type="transmembrane region" description="Helical" evidence="6">
    <location>
        <begin position="85"/>
        <end position="105"/>
    </location>
</feature>
<feature type="transmembrane region" description="Helical" evidence="6">
    <location>
        <begin position="55"/>
        <end position="73"/>
    </location>
</feature>
<evidence type="ECO:0008006" key="9">
    <source>
        <dbReference type="Google" id="ProtNLM"/>
    </source>
</evidence>
<evidence type="ECO:0000256" key="4">
    <source>
        <dbReference type="ARBA" id="ARBA00023136"/>
    </source>
</evidence>
<evidence type="ECO:0000256" key="6">
    <source>
        <dbReference type="SAM" id="Phobius"/>
    </source>
</evidence>
<evidence type="ECO:0000256" key="1">
    <source>
        <dbReference type="ARBA" id="ARBA00004141"/>
    </source>
</evidence>
<evidence type="ECO:0000313" key="7">
    <source>
        <dbReference type="EnsemblMetazoa" id="SMAR002773-PA"/>
    </source>
</evidence>
<accession>T1IP31</accession>
<feature type="transmembrane region" description="Helical" evidence="6">
    <location>
        <begin position="181"/>
        <end position="200"/>
    </location>
</feature>
<evidence type="ECO:0000256" key="5">
    <source>
        <dbReference type="ARBA" id="ARBA00023170"/>
    </source>
</evidence>
<dbReference type="GO" id="GO:0038023">
    <property type="term" value="F:signaling receptor activity"/>
    <property type="evidence" value="ECO:0007669"/>
    <property type="project" value="UniProtKB-ARBA"/>
</dbReference>
<organism evidence="7 8">
    <name type="scientific">Strigamia maritima</name>
    <name type="common">European centipede</name>
    <name type="synonym">Geophilus maritimus</name>
    <dbReference type="NCBI Taxonomy" id="126957"/>
    <lineage>
        <taxon>Eukaryota</taxon>
        <taxon>Metazoa</taxon>
        <taxon>Ecdysozoa</taxon>
        <taxon>Arthropoda</taxon>
        <taxon>Myriapoda</taxon>
        <taxon>Chilopoda</taxon>
        <taxon>Pleurostigmophora</taxon>
        <taxon>Geophilomorpha</taxon>
        <taxon>Linotaeniidae</taxon>
        <taxon>Strigamia</taxon>
    </lineage>
</organism>
<proteinExistence type="predicted"/>
<evidence type="ECO:0000256" key="2">
    <source>
        <dbReference type="ARBA" id="ARBA00022692"/>
    </source>
</evidence>
<dbReference type="GO" id="GO:0016020">
    <property type="term" value="C:membrane"/>
    <property type="evidence" value="ECO:0007669"/>
    <property type="project" value="UniProtKB-SubCell"/>
</dbReference>
<comment type="subcellular location">
    <subcellularLocation>
        <location evidence="1">Membrane</location>
        <topology evidence="1">Multi-pass membrane protein</topology>
    </subcellularLocation>
</comment>
<feature type="transmembrane region" description="Helical" evidence="6">
    <location>
        <begin position="289"/>
        <end position="310"/>
    </location>
</feature>
<protein>
    <recommendedName>
        <fullName evidence="9">Gustatory receptor</fullName>
    </recommendedName>
</protein>
<dbReference type="PhylomeDB" id="T1IP31"/>